<name>A0AAE1WP36_9LAMI</name>
<reference evidence="2" key="1">
    <citation type="submission" date="2020-06" db="EMBL/GenBank/DDBJ databases">
        <authorList>
            <person name="Li T."/>
            <person name="Hu X."/>
            <person name="Zhang T."/>
            <person name="Song X."/>
            <person name="Zhang H."/>
            <person name="Dai N."/>
            <person name="Sheng W."/>
            <person name="Hou X."/>
            <person name="Wei L."/>
        </authorList>
    </citation>
    <scope>NUCLEOTIDE SEQUENCE</scope>
    <source>
        <strain evidence="2">K16</strain>
        <tissue evidence="2">Leaf</tissue>
    </source>
</reference>
<dbReference type="PANTHER" id="PTHR24314">
    <property type="entry name" value="NON-SPECIFIC LIPID TRANSFER PROTEIN-RELATED"/>
    <property type="match status" value="1"/>
</dbReference>
<dbReference type="Pfam" id="PF00106">
    <property type="entry name" value="adh_short"/>
    <property type="match status" value="1"/>
</dbReference>
<evidence type="ECO:0000313" key="3">
    <source>
        <dbReference type="Proteomes" id="UP001289374"/>
    </source>
</evidence>
<dbReference type="InterPro" id="IPR002347">
    <property type="entry name" value="SDR_fam"/>
</dbReference>
<dbReference type="InterPro" id="IPR052625">
    <property type="entry name" value="Chl_b_Red"/>
</dbReference>
<feature type="transmembrane region" description="Helical" evidence="1">
    <location>
        <begin position="172"/>
        <end position="191"/>
    </location>
</feature>
<dbReference type="GO" id="GO:0010304">
    <property type="term" value="P:PSII associated light-harvesting complex II catabolic process"/>
    <property type="evidence" value="ECO:0007669"/>
    <property type="project" value="TreeGrafter"/>
</dbReference>
<evidence type="ECO:0000313" key="2">
    <source>
        <dbReference type="EMBL" id="KAK4397012.1"/>
    </source>
</evidence>
<dbReference type="InterPro" id="IPR036291">
    <property type="entry name" value="NAD(P)-bd_dom_sf"/>
</dbReference>
<dbReference type="PANTHER" id="PTHR24314:SF21">
    <property type="entry name" value="CHLOROPHYLL(IDE) B REDUCTASE NYC1, CHLOROPLASTIC-RELATED"/>
    <property type="match status" value="1"/>
</dbReference>
<reference evidence="2" key="2">
    <citation type="journal article" date="2024" name="Plant">
        <title>Genomic evolution and insights into agronomic trait innovations of Sesamum species.</title>
        <authorList>
            <person name="Miao H."/>
            <person name="Wang L."/>
            <person name="Qu L."/>
            <person name="Liu H."/>
            <person name="Sun Y."/>
            <person name="Le M."/>
            <person name="Wang Q."/>
            <person name="Wei S."/>
            <person name="Zheng Y."/>
            <person name="Lin W."/>
            <person name="Duan Y."/>
            <person name="Cao H."/>
            <person name="Xiong S."/>
            <person name="Wang X."/>
            <person name="Wei L."/>
            <person name="Li C."/>
            <person name="Ma Q."/>
            <person name="Ju M."/>
            <person name="Zhao R."/>
            <person name="Li G."/>
            <person name="Mu C."/>
            <person name="Tian Q."/>
            <person name="Mei H."/>
            <person name="Zhang T."/>
            <person name="Gao T."/>
            <person name="Zhang H."/>
        </authorList>
    </citation>
    <scope>NUCLEOTIDE SEQUENCE</scope>
    <source>
        <strain evidence="2">K16</strain>
    </source>
</reference>
<keyword evidence="1" id="KW-0472">Membrane</keyword>
<organism evidence="2 3">
    <name type="scientific">Sesamum angolense</name>
    <dbReference type="NCBI Taxonomy" id="2727404"/>
    <lineage>
        <taxon>Eukaryota</taxon>
        <taxon>Viridiplantae</taxon>
        <taxon>Streptophyta</taxon>
        <taxon>Embryophyta</taxon>
        <taxon>Tracheophyta</taxon>
        <taxon>Spermatophyta</taxon>
        <taxon>Magnoliopsida</taxon>
        <taxon>eudicotyledons</taxon>
        <taxon>Gunneridae</taxon>
        <taxon>Pentapetalae</taxon>
        <taxon>asterids</taxon>
        <taxon>lamiids</taxon>
        <taxon>Lamiales</taxon>
        <taxon>Pedaliaceae</taxon>
        <taxon>Sesamum</taxon>
    </lineage>
</organism>
<keyword evidence="1" id="KW-0812">Transmembrane</keyword>
<keyword evidence="3" id="KW-1185">Reference proteome</keyword>
<dbReference type="Proteomes" id="UP001289374">
    <property type="component" value="Unassembled WGS sequence"/>
</dbReference>
<gene>
    <name evidence="2" type="ORF">Sango_1537800</name>
</gene>
<sequence>MTTVAKLHLPPLDCRHQAGERSPPPHFLRRRIFWDPVCVKGRGRIWTRPCRSFRSEEGVVTEEKEKKGEENCGEVRGSNGFGARKDVNKLLGGIRNVIWRVSKPSLRSERKLAEAMEKLEETLFLISDCQWGHYEFAMHIGRYIVTMLSTGVILLIGFQLSGGDDQMNALVWYSWLGGVIIGTMIGSNMVLEEVSRFGPRNVVITGSTRGLGKALAREFLLSGDRVVVTSRSPESVDMTIKELAENLKEVIIATGGSSRTHLRHAKVVGIPCDVSNLMKLGSWQTLLLMNLVLLISGLSNKYRS</sequence>
<proteinExistence type="predicted"/>
<evidence type="ECO:0000256" key="1">
    <source>
        <dbReference type="SAM" id="Phobius"/>
    </source>
</evidence>
<protein>
    <submittedName>
        <fullName evidence="2">Chlorophyll(Ide) b reductase NYC1, chloroplastic</fullName>
    </submittedName>
</protein>
<dbReference type="SUPFAM" id="SSF51735">
    <property type="entry name" value="NAD(P)-binding Rossmann-fold domains"/>
    <property type="match status" value="1"/>
</dbReference>
<comment type="caution">
    <text evidence="2">The sequence shown here is derived from an EMBL/GenBank/DDBJ whole genome shotgun (WGS) entry which is preliminary data.</text>
</comment>
<accession>A0AAE1WP36</accession>
<feature type="transmembrane region" description="Helical" evidence="1">
    <location>
        <begin position="140"/>
        <end position="160"/>
    </location>
</feature>
<dbReference type="Gene3D" id="3.40.50.720">
    <property type="entry name" value="NAD(P)-binding Rossmann-like Domain"/>
    <property type="match status" value="1"/>
</dbReference>
<keyword evidence="1" id="KW-1133">Transmembrane helix</keyword>
<dbReference type="GO" id="GO:0034256">
    <property type="term" value="F:chlorophyll(ide) b reductase activity"/>
    <property type="evidence" value="ECO:0007669"/>
    <property type="project" value="TreeGrafter"/>
</dbReference>
<dbReference type="AlphaFoldDB" id="A0AAE1WP36"/>
<dbReference type="GO" id="GO:0015996">
    <property type="term" value="P:chlorophyll catabolic process"/>
    <property type="evidence" value="ECO:0007669"/>
    <property type="project" value="TreeGrafter"/>
</dbReference>
<dbReference type="EMBL" id="JACGWL010000008">
    <property type="protein sequence ID" value="KAK4397012.1"/>
    <property type="molecule type" value="Genomic_DNA"/>
</dbReference>